<dbReference type="STRING" id="7574.A0A1S3KAX4"/>
<gene>
    <name evidence="7" type="primary">LOC106180355</name>
</gene>
<feature type="transmembrane region" description="Helical" evidence="5">
    <location>
        <begin position="41"/>
        <end position="62"/>
    </location>
</feature>
<dbReference type="AlphaFoldDB" id="A0A1S3KAX4"/>
<evidence type="ECO:0000313" key="7">
    <source>
        <dbReference type="RefSeq" id="XP_013419780.1"/>
    </source>
</evidence>
<keyword evidence="2 5" id="KW-0812">Transmembrane</keyword>
<evidence type="ECO:0000256" key="5">
    <source>
        <dbReference type="RuleBase" id="RU363107"/>
    </source>
</evidence>
<evidence type="ECO:0000256" key="1">
    <source>
        <dbReference type="ARBA" id="ARBA00004141"/>
    </source>
</evidence>
<dbReference type="PANTHER" id="PTHR12859:SF0">
    <property type="entry name" value="PRA1 FAMILY PROTEIN"/>
    <property type="match status" value="1"/>
</dbReference>
<comment type="similarity">
    <text evidence="5">Belongs to the PRA1 family.</text>
</comment>
<dbReference type="PANTHER" id="PTHR12859">
    <property type="entry name" value="PRA1 PROTEIN"/>
    <property type="match status" value="1"/>
</dbReference>
<sequence>MDEVELAPLRPLSDFLLESARFQVPSLRDPTRWNNRMINNLLYYQTNYFLSAVVIFLIIGVLHPVKMVIGVLAVAVVFSVFVYATNNKAATRHFKKDHPLLCMGGVLFGGYLLVYMAGAVIVFLFGIALPLFLILLHSSLRMRNVKNRFTNIKMEYGDIVGMKRTPMNLILDALGQQPEVVAH</sequence>
<dbReference type="RefSeq" id="XP_013419780.1">
    <property type="nucleotide sequence ID" value="XM_013564326.1"/>
</dbReference>
<feature type="transmembrane region" description="Helical" evidence="5">
    <location>
        <begin position="120"/>
        <end position="140"/>
    </location>
</feature>
<dbReference type="Proteomes" id="UP000085678">
    <property type="component" value="Unplaced"/>
</dbReference>
<feature type="transmembrane region" description="Helical" evidence="5">
    <location>
        <begin position="98"/>
        <end position="114"/>
    </location>
</feature>
<evidence type="ECO:0000256" key="3">
    <source>
        <dbReference type="ARBA" id="ARBA00022989"/>
    </source>
</evidence>
<evidence type="ECO:0000256" key="4">
    <source>
        <dbReference type="ARBA" id="ARBA00023136"/>
    </source>
</evidence>
<keyword evidence="4 5" id="KW-0472">Membrane</keyword>
<proteinExistence type="inferred from homology"/>
<organism evidence="6 7">
    <name type="scientific">Lingula anatina</name>
    <name type="common">Brachiopod</name>
    <name type="synonym">Lingula unguis</name>
    <dbReference type="NCBI Taxonomy" id="7574"/>
    <lineage>
        <taxon>Eukaryota</taxon>
        <taxon>Metazoa</taxon>
        <taxon>Spiralia</taxon>
        <taxon>Lophotrochozoa</taxon>
        <taxon>Brachiopoda</taxon>
        <taxon>Linguliformea</taxon>
        <taxon>Lingulata</taxon>
        <taxon>Lingulida</taxon>
        <taxon>Linguloidea</taxon>
        <taxon>Lingulidae</taxon>
        <taxon>Lingula</taxon>
    </lineage>
</organism>
<dbReference type="GO" id="GO:0016020">
    <property type="term" value="C:membrane"/>
    <property type="evidence" value="ECO:0007669"/>
    <property type="project" value="UniProtKB-SubCell"/>
</dbReference>
<accession>A0A1S3KAX4</accession>
<comment type="subcellular location">
    <subcellularLocation>
        <location evidence="1 5">Membrane</location>
        <topology evidence="1 5">Multi-pass membrane protein</topology>
    </subcellularLocation>
</comment>
<dbReference type="Pfam" id="PF03208">
    <property type="entry name" value="PRA1"/>
    <property type="match status" value="1"/>
</dbReference>
<evidence type="ECO:0000256" key="2">
    <source>
        <dbReference type="ARBA" id="ARBA00022692"/>
    </source>
</evidence>
<keyword evidence="6" id="KW-1185">Reference proteome</keyword>
<dbReference type="InParanoid" id="A0A1S3KAX4"/>
<keyword evidence="3 5" id="KW-1133">Transmembrane helix</keyword>
<dbReference type="FunCoup" id="A0A1S3KAX4">
    <property type="interactions" value="1034"/>
</dbReference>
<dbReference type="GeneID" id="106180355"/>
<dbReference type="KEGG" id="lak:106180355"/>
<name>A0A1S3KAX4_LINAN</name>
<dbReference type="InterPro" id="IPR004895">
    <property type="entry name" value="Prenylated_rab_accept_PRA1"/>
</dbReference>
<reference evidence="7" key="1">
    <citation type="submission" date="2025-08" db="UniProtKB">
        <authorList>
            <consortium name="RefSeq"/>
        </authorList>
    </citation>
    <scope>IDENTIFICATION</scope>
    <source>
        <tissue evidence="7">Gonads</tissue>
    </source>
</reference>
<feature type="transmembrane region" description="Helical" evidence="5">
    <location>
        <begin position="68"/>
        <end position="86"/>
    </location>
</feature>
<evidence type="ECO:0000313" key="6">
    <source>
        <dbReference type="Proteomes" id="UP000085678"/>
    </source>
</evidence>
<dbReference type="OrthoDB" id="18213at2759"/>
<protein>
    <recommendedName>
        <fullName evidence="5">PRA1 family protein</fullName>
    </recommendedName>
</protein>